<dbReference type="GO" id="GO:0009055">
    <property type="term" value="F:electron transfer activity"/>
    <property type="evidence" value="ECO:0007669"/>
    <property type="project" value="InterPro"/>
</dbReference>
<protein>
    <submittedName>
        <fullName evidence="6">Guanylate kinase 2</fullName>
    </submittedName>
</protein>
<dbReference type="AlphaFoldDB" id="A0AAW0M1Q3"/>
<dbReference type="FunFam" id="3.30.63.10:FF:000002">
    <property type="entry name" value="Guanylate kinase 1"/>
    <property type="match status" value="1"/>
</dbReference>
<dbReference type="CDD" id="cd04216">
    <property type="entry name" value="Phytocyanin"/>
    <property type="match status" value="1"/>
</dbReference>
<dbReference type="InterPro" id="IPR003245">
    <property type="entry name" value="Phytocyanin_dom"/>
</dbReference>
<dbReference type="Pfam" id="PF02298">
    <property type="entry name" value="Cu_bind_like"/>
    <property type="match status" value="1"/>
</dbReference>
<keyword evidence="3 6" id="KW-0418">Kinase</keyword>
<dbReference type="PANTHER" id="PTHR23117:SF13">
    <property type="entry name" value="GUANYLATE KINASE"/>
    <property type="match status" value="1"/>
</dbReference>
<reference evidence="6" key="2">
    <citation type="journal article" date="2018" name="Sci. Data">
        <title>The draft genome sequence of cork oak.</title>
        <authorList>
            <person name="Ramos A.M."/>
            <person name="Usie A."/>
            <person name="Barbosa P."/>
            <person name="Barros P.M."/>
            <person name="Capote T."/>
            <person name="Chaves I."/>
            <person name="Simoes F."/>
            <person name="Abreu I."/>
            <person name="Carrasquinho I."/>
            <person name="Faro C."/>
            <person name="Guimaraes J.B."/>
            <person name="Mendonca D."/>
            <person name="Nobrega F."/>
            <person name="Rodrigues L."/>
            <person name="Saibo N.J.M."/>
            <person name="Varela M.C."/>
            <person name="Egas C."/>
            <person name="Matos J."/>
            <person name="Miguel C.M."/>
            <person name="Oliveira M.M."/>
            <person name="Ricardo C.P."/>
            <person name="Goncalves S."/>
        </authorList>
    </citation>
    <scope>NUCLEOTIDE SEQUENCE [LARGE SCALE GENOMIC DNA]</scope>
    <source>
        <strain evidence="6">HL8</strain>
    </source>
</reference>
<sequence length="216" mass="23914">MLMKEFPSMFGFSVGHTTEAPRNMEKDSIHYHFTEPNVMEKDIKDGKFLEFASVHGNLYGTIVEAVEVVADAGKGMAFIYFRSTKSNGVKMSTCFFCNLDQPNAIVRFRVGNPKVFEYNNLNHNVLQASHQDFMSCNTSSPIEVYSSGLDLIPLDRSGDFYKICGFNDHCQAGQKVEIKVTPISSIPNTISSSTPSVPSPPSTVIIGFFSTIKAML</sequence>
<dbReference type="InterPro" id="IPR008144">
    <property type="entry name" value="Guanylate_kin-like_dom"/>
</dbReference>
<evidence type="ECO:0000313" key="6">
    <source>
        <dbReference type="EMBL" id="KAK7856783.1"/>
    </source>
</evidence>
<feature type="domain" description="Phytocyanin" evidence="5">
    <location>
        <begin position="82"/>
        <end position="182"/>
    </location>
</feature>
<evidence type="ECO:0000256" key="2">
    <source>
        <dbReference type="ARBA" id="ARBA00022679"/>
    </source>
</evidence>
<dbReference type="SMART" id="SM00072">
    <property type="entry name" value="GuKc"/>
    <property type="match status" value="1"/>
</dbReference>
<organism evidence="6">
    <name type="scientific">Quercus suber</name>
    <name type="common">Cork oak</name>
    <dbReference type="NCBI Taxonomy" id="58331"/>
    <lineage>
        <taxon>Eukaryota</taxon>
        <taxon>Viridiplantae</taxon>
        <taxon>Streptophyta</taxon>
        <taxon>Embryophyta</taxon>
        <taxon>Tracheophyta</taxon>
        <taxon>Spermatophyta</taxon>
        <taxon>Magnoliopsida</taxon>
        <taxon>eudicotyledons</taxon>
        <taxon>Gunneridae</taxon>
        <taxon>Pentapetalae</taxon>
        <taxon>rosids</taxon>
        <taxon>fabids</taxon>
        <taxon>Fagales</taxon>
        <taxon>Fagaceae</taxon>
        <taxon>Quercus</taxon>
    </lineage>
</organism>
<evidence type="ECO:0000256" key="3">
    <source>
        <dbReference type="ARBA" id="ARBA00022777"/>
    </source>
</evidence>
<comment type="caution">
    <text evidence="6">The sequence shown here is derived from an EMBL/GenBank/DDBJ whole genome shotgun (WGS) entry which is preliminary data.</text>
</comment>
<name>A0AAW0M1Q3_QUESU</name>
<dbReference type="GO" id="GO:0004385">
    <property type="term" value="F:GMP kinase activity"/>
    <property type="evidence" value="ECO:0007669"/>
    <property type="project" value="TreeGrafter"/>
</dbReference>
<comment type="similarity">
    <text evidence="1">Belongs to the guanylate kinase family.</text>
</comment>
<dbReference type="PANTHER" id="PTHR23117">
    <property type="entry name" value="GUANYLATE KINASE-RELATED"/>
    <property type="match status" value="1"/>
</dbReference>
<reference evidence="6" key="1">
    <citation type="submission" date="2017-12" db="EMBL/GenBank/DDBJ databases">
        <authorList>
            <person name="Barbosa P."/>
            <person name="Usie A."/>
            <person name="Ramos A.M."/>
        </authorList>
    </citation>
    <scope>NUCLEOTIDE SEQUENCE</scope>
    <source>
        <strain evidence="6">HL8</strain>
        <tissue evidence="6">Leaves</tissue>
    </source>
</reference>
<proteinExistence type="inferred from homology"/>
<evidence type="ECO:0000256" key="1">
    <source>
        <dbReference type="ARBA" id="ARBA00005790"/>
    </source>
</evidence>
<dbReference type="PROSITE" id="PS51485">
    <property type="entry name" value="PHYTOCYANIN"/>
    <property type="match status" value="1"/>
</dbReference>
<keyword evidence="2" id="KW-0808">Transferase</keyword>
<dbReference type="InterPro" id="IPR008972">
    <property type="entry name" value="Cupredoxin"/>
</dbReference>
<dbReference type="Gene3D" id="2.60.40.420">
    <property type="entry name" value="Cupredoxins - blue copper proteins"/>
    <property type="match status" value="1"/>
</dbReference>
<dbReference type="InterPro" id="IPR027417">
    <property type="entry name" value="P-loop_NTPase"/>
</dbReference>
<evidence type="ECO:0000259" key="5">
    <source>
        <dbReference type="PROSITE" id="PS51485"/>
    </source>
</evidence>
<feature type="domain" description="Guanylate kinase-like" evidence="4">
    <location>
        <begin position="1"/>
        <end position="74"/>
    </location>
</feature>
<gene>
    <name evidence="6" type="primary">GK-2_1</name>
    <name evidence="6" type="ORF">CFP56_021533</name>
</gene>
<dbReference type="SUPFAM" id="SSF49503">
    <property type="entry name" value="Cupredoxins"/>
    <property type="match status" value="1"/>
</dbReference>
<dbReference type="InterPro" id="IPR008145">
    <property type="entry name" value="GK/Ca_channel_bsu"/>
</dbReference>
<dbReference type="SUPFAM" id="SSF52540">
    <property type="entry name" value="P-loop containing nucleoside triphosphate hydrolases"/>
    <property type="match status" value="1"/>
</dbReference>
<accession>A0AAW0M1Q3</accession>
<evidence type="ECO:0000259" key="4">
    <source>
        <dbReference type="PROSITE" id="PS50052"/>
    </source>
</evidence>
<dbReference type="Gene3D" id="3.40.50.300">
    <property type="entry name" value="P-loop containing nucleotide triphosphate hydrolases"/>
    <property type="match status" value="1"/>
</dbReference>
<dbReference type="PROSITE" id="PS50052">
    <property type="entry name" value="GUANYLATE_KINASE_2"/>
    <property type="match status" value="1"/>
</dbReference>
<dbReference type="GO" id="GO:0005829">
    <property type="term" value="C:cytosol"/>
    <property type="evidence" value="ECO:0007669"/>
    <property type="project" value="TreeGrafter"/>
</dbReference>
<dbReference type="EMBL" id="PKMF04000033">
    <property type="protein sequence ID" value="KAK7856783.1"/>
    <property type="molecule type" value="Genomic_DNA"/>
</dbReference>
<dbReference type="Pfam" id="PF00625">
    <property type="entry name" value="Guanylate_kin"/>
    <property type="match status" value="1"/>
</dbReference>
<reference evidence="6" key="3">
    <citation type="submission" date="2023-07" db="EMBL/GenBank/DDBJ databases">
        <title>An improved reference 1 genome and first organelle genomes of Quercus suber.</title>
        <authorList>
            <consortium name="Genosuber Consortium"/>
            <person name="Usie A."/>
            <person name="Serra O."/>
            <person name="Barros P."/>
        </authorList>
    </citation>
    <scope>NUCLEOTIDE SEQUENCE</scope>
    <source>
        <strain evidence="6">HL8</strain>
        <tissue evidence="6">Leaves</tissue>
    </source>
</reference>